<keyword evidence="5" id="KW-1185">Reference proteome</keyword>
<feature type="chain" id="PRO_5043730980" evidence="3">
    <location>
        <begin position="22"/>
        <end position="460"/>
    </location>
</feature>
<evidence type="ECO:0000256" key="3">
    <source>
        <dbReference type="SAM" id="SignalP"/>
    </source>
</evidence>
<dbReference type="GO" id="GO:0016301">
    <property type="term" value="F:kinase activity"/>
    <property type="evidence" value="ECO:0007669"/>
    <property type="project" value="TreeGrafter"/>
</dbReference>
<keyword evidence="1" id="KW-0547">Nucleotide-binding</keyword>
<dbReference type="PANTHER" id="PTHR46008:SF62">
    <property type="entry name" value="PROTEIN KINASE DOMAIN-CONTAINING PROTEIN"/>
    <property type="match status" value="1"/>
</dbReference>
<dbReference type="GO" id="GO:0005524">
    <property type="term" value="F:ATP binding"/>
    <property type="evidence" value="ECO:0007669"/>
    <property type="project" value="UniProtKB-KW"/>
</dbReference>
<accession>A0AAV6JRA4</accession>
<name>A0AAV6JRA4_9ERIC</name>
<evidence type="ECO:0000313" key="5">
    <source>
        <dbReference type="Proteomes" id="UP000823749"/>
    </source>
</evidence>
<protein>
    <submittedName>
        <fullName evidence="4">Uncharacterized protein</fullName>
    </submittedName>
</protein>
<dbReference type="Proteomes" id="UP000823749">
    <property type="component" value="Chromosome 6"/>
</dbReference>
<dbReference type="InterPro" id="IPR011009">
    <property type="entry name" value="Kinase-like_dom_sf"/>
</dbReference>
<organism evidence="4 5">
    <name type="scientific">Rhododendron griersonianum</name>
    <dbReference type="NCBI Taxonomy" id="479676"/>
    <lineage>
        <taxon>Eukaryota</taxon>
        <taxon>Viridiplantae</taxon>
        <taxon>Streptophyta</taxon>
        <taxon>Embryophyta</taxon>
        <taxon>Tracheophyta</taxon>
        <taxon>Spermatophyta</taxon>
        <taxon>Magnoliopsida</taxon>
        <taxon>eudicotyledons</taxon>
        <taxon>Gunneridae</taxon>
        <taxon>Pentapetalae</taxon>
        <taxon>asterids</taxon>
        <taxon>Ericales</taxon>
        <taxon>Ericaceae</taxon>
        <taxon>Ericoideae</taxon>
        <taxon>Rhodoreae</taxon>
        <taxon>Rhododendron</taxon>
    </lineage>
</organism>
<dbReference type="EMBL" id="JACTNZ010000006">
    <property type="protein sequence ID" value="KAG5543322.1"/>
    <property type="molecule type" value="Genomic_DNA"/>
</dbReference>
<dbReference type="PANTHER" id="PTHR46008">
    <property type="entry name" value="LEAF RUST 10 DISEASE-RESISTANCE LOCUS RECEPTOR-LIKE PROTEIN KINASE-LIKE 1.4"/>
    <property type="match status" value="1"/>
</dbReference>
<sequence length="460" mass="50304">MITSTQKLLFFSICILPSIFAHHPTNCNRSCGLGQLKPVPFPFGFSSGCPIQLNCTPNGTVSIDRFTVQSFTPDTILINLPAQCGRPIKTLRRLFSRHYAPTSQNGILLENCSKPITTCKIPDTAVQTHFELLECGSKGNKNSSSSNNNVSCYSEENKRTEFIDYFGVMSSGCESLFSAISAVETSAGSGLPAVTSLEVEVVQLGWWLEGGCECSENANCTRVLSPVDGRRGYRCRCGDGFVGDGYRAGLGCRKGLFLNVEVYLSQYHQNFQLSNKSDVYSFGVVLVEIITALKVVDFSRTQNEVNLASLAMDRIVKGRLDEIIDPLIKAESDSWTLSSVHQVSELAFRCLSYDRGMRPSMTEVALVLEHIRLSGCASVEENTMALYKTSTCSSSSNLSEKTLGVTFKKPELDTRGLFVTEVGVIDSISTADFSPISVQDPWLSEQSSPSSNSLLHNVVQ</sequence>
<evidence type="ECO:0000256" key="2">
    <source>
        <dbReference type="ARBA" id="ARBA00022840"/>
    </source>
</evidence>
<feature type="signal peptide" evidence="3">
    <location>
        <begin position="1"/>
        <end position="21"/>
    </location>
</feature>
<proteinExistence type="predicted"/>
<keyword evidence="3" id="KW-0732">Signal</keyword>
<keyword evidence="2" id="KW-0067">ATP-binding</keyword>
<gene>
    <name evidence="4" type="ORF">RHGRI_016151</name>
</gene>
<dbReference type="Gene3D" id="2.10.25.10">
    <property type="entry name" value="Laminin"/>
    <property type="match status" value="1"/>
</dbReference>
<dbReference type="SUPFAM" id="SSF56112">
    <property type="entry name" value="Protein kinase-like (PK-like)"/>
    <property type="match status" value="1"/>
</dbReference>
<evidence type="ECO:0000313" key="4">
    <source>
        <dbReference type="EMBL" id="KAG5543322.1"/>
    </source>
</evidence>
<dbReference type="AlphaFoldDB" id="A0AAV6JRA4"/>
<dbReference type="Gene3D" id="1.10.510.10">
    <property type="entry name" value="Transferase(Phosphotransferase) domain 1"/>
    <property type="match status" value="1"/>
</dbReference>
<reference evidence="4 5" key="1">
    <citation type="submission" date="2020-08" db="EMBL/GenBank/DDBJ databases">
        <title>Plant Genome Project.</title>
        <authorList>
            <person name="Zhang R.-G."/>
        </authorList>
    </citation>
    <scope>NUCLEOTIDE SEQUENCE [LARGE SCALE GENOMIC DNA]</scope>
    <source>
        <strain evidence="4">WSP0</strain>
        <tissue evidence="4">Leaf</tissue>
    </source>
</reference>
<evidence type="ECO:0000256" key="1">
    <source>
        <dbReference type="ARBA" id="ARBA00022741"/>
    </source>
</evidence>
<comment type="caution">
    <text evidence="4">The sequence shown here is derived from an EMBL/GenBank/DDBJ whole genome shotgun (WGS) entry which is preliminary data.</text>
</comment>